<comment type="catalytic activity">
    <reaction evidence="5 9">
        <text>6-phospho-D-gluconate + NADP(+) = D-ribulose 5-phosphate + CO2 + NADPH</text>
        <dbReference type="Rhea" id="RHEA:10116"/>
        <dbReference type="ChEBI" id="CHEBI:16526"/>
        <dbReference type="ChEBI" id="CHEBI:57783"/>
        <dbReference type="ChEBI" id="CHEBI:58121"/>
        <dbReference type="ChEBI" id="CHEBI:58349"/>
        <dbReference type="ChEBI" id="CHEBI:58759"/>
        <dbReference type="EC" id="1.1.1.44"/>
    </reaction>
</comment>
<evidence type="ECO:0000256" key="4">
    <source>
        <dbReference type="ARBA" id="ARBA00023064"/>
    </source>
</evidence>
<dbReference type="InterPro" id="IPR036291">
    <property type="entry name" value="NAD(P)-bd_dom_sf"/>
</dbReference>
<comment type="function">
    <text evidence="5">Catalyzes the oxidative decarboxylation of 6-phosphogluconate to ribulose 5-phosphate and CO(2), with concomitant reduction of NADP to NADPH.</text>
</comment>
<dbReference type="PROSITE" id="PS00461">
    <property type="entry name" value="6PGD"/>
    <property type="match status" value="1"/>
</dbReference>
<dbReference type="PIRSF" id="PIRSF000109">
    <property type="entry name" value="6PGD"/>
    <property type="match status" value="1"/>
</dbReference>
<dbReference type="NCBIfam" id="TIGR00873">
    <property type="entry name" value="gnd"/>
    <property type="match status" value="1"/>
</dbReference>
<feature type="binding site" description="in other chain" evidence="7">
    <location>
        <begin position="128"/>
        <end position="130"/>
    </location>
    <ligand>
        <name>substrate</name>
        <note>ligand shared between dimeric partners</note>
    </ligand>
</feature>
<feature type="binding site" evidence="8">
    <location>
        <begin position="33"/>
        <end position="35"/>
    </location>
    <ligand>
        <name>NADP(+)</name>
        <dbReference type="ChEBI" id="CHEBI:58349"/>
    </ligand>
</feature>
<comment type="pathway">
    <text evidence="5 9">Carbohydrate degradation; pentose phosphate pathway; D-ribulose 5-phosphate from D-glucose 6-phosphate (oxidative stage): step 3/3.</text>
</comment>
<dbReference type="FunFam" id="1.10.1040.10:FF:000002">
    <property type="entry name" value="6-phosphogluconate dehydrogenase, decarboxylating"/>
    <property type="match status" value="1"/>
</dbReference>
<feature type="active site" description="Proton acceptor" evidence="6">
    <location>
        <position position="182"/>
    </location>
</feature>
<dbReference type="NCBIfam" id="NF006765">
    <property type="entry name" value="PRK09287.1"/>
    <property type="match status" value="1"/>
</dbReference>
<comment type="subunit">
    <text evidence="2 5">Homodimer.</text>
</comment>
<evidence type="ECO:0000256" key="7">
    <source>
        <dbReference type="PIRSR" id="PIRSR000109-2"/>
    </source>
</evidence>
<organism evidence="11 12">
    <name type="scientific">Bacillus spizizenii</name>
    <name type="common">Bacillus subtilis subsp. spizizenii</name>
    <dbReference type="NCBI Taxonomy" id="96241"/>
    <lineage>
        <taxon>Bacteria</taxon>
        <taxon>Bacillati</taxon>
        <taxon>Bacillota</taxon>
        <taxon>Bacilli</taxon>
        <taxon>Bacillales</taxon>
        <taxon>Bacillaceae</taxon>
        <taxon>Bacillus</taxon>
    </lineage>
</organism>
<protein>
    <recommendedName>
        <fullName evidence="5 9">6-phosphogluconate dehydrogenase, decarboxylating</fullName>
        <ecNumber evidence="5 9">1.1.1.44</ecNumber>
    </recommendedName>
</protein>
<dbReference type="Pfam" id="PF03446">
    <property type="entry name" value="NAD_binding_2"/>
    <property type="match status" value="1"/>
</dbReference>
<feature type="binding site" description="in other chain" evidence="7">
    <location>
        <position position="102"/>
    </location>
    <ligand>
        <name>substrate</name>
        <note>ligand shared between dimeric partners</note>
    </ligand>
</feature>
<evidence type="ECO:0000256" key="9">
    <source>
        <dbReference type="RuleBase" id="RU000485"/>
    </source>
</evidence>
<dbReference type="GO" id="GO:0006098">
    <property type="term" value="P:pentose-phosphate shunt"/>
    <property type="evidence" value="ECO:0007669"/>
    <property type="project" value="UniProtKB-KW"/>
</dbReference>
<dbReference type="InterPro" id="IPR006113">
    <property type="entry name" value="6PGDH_Gnd/GntZ"/>
</dbReference>
<evidence type="ECO:0000256" key="8">
    <source>
        <dbReference type="PIRSR" id="PIRSR000109-3"/>
    </source>
</evidence>
<evidence type="ECO:0000256" key="6">
    <source>
        <dbReference type="PIRSR" id="PIRSR000109-1"/>
    </source>
</evidence>
<evidence type="ECO:0000313" key="12">
    <source>
        <dbReference type="Proteomes" id="UP001078573"/>
    </source>
</evidence>
<feature type="binding site" evidence="8">
    <location>
        <position position="102"/>
    </location>
    <ligand>
        <name>NADP(+)</name>
        <dbReference type="ChEBI" id="CHEBI:58349"/>
    </ligand>
</feature>
<dbReference type="Pfam" id="PF00393">
    <property type="entry name" value="6PGD"/>
    <property type="match status" value="1"/>
</dbReference>
<dbReference type="EC" id="1.1.1.44" evidence="5 9"/>
<keyword evidence="5 9" id="KW-0521">NADP</keyword>
<dbReference type="Gene3D" id="1.10.1040.10">
    <property type="entry name" value="N-(1-d-carboxylethyl)-l-norvaline Dehydrogenase, domain 2"/>
    <property type="match status" value="1"/>
</dbReference>
<dbReference type="SUPFAM" id="SSF51735">
    <property type="entry name" value="NAD(P)-binding Rossmann-fold domains"/>
    <property type="match status" value="1"/>
</dbReference>
<dbReference type="FunFam" id="1.20.5.320:FF:000001">
    <property type="entry name" value="6-phosphogluconate dehydrogenase, decarboxylating"/>
    <property type="match status" value="1"/>
</dbReference>
<keyword evidence="3 5" id="KW-0560">Oxidoreductase</keyword>
<reference evidence="11" key="1">
    <citation type="submission" date="2022-02" db="EMBL/GenBank/DDBJ databases">
        <title>Crop Bioprotection Bacillus Genome Sequencing.</title>
        <authorList>
            <person name="Dunlap C."/>
        </authorList>
    </citation>
    <scope>NUCLEOTIDE SEQUENCE</scope>
    <source>
        <strain evidence="11">WR1O2A-53</strain>
    </source>
</reference>
<dbReference type="InterPro" id="IPR013328">
    <property type="entry name" value="6PGD_dom2"/>
</dbReference>
<dbReference type="Gene3D" id="1.20.5.320">
    <property type="entry name" value="6-Phosphogluconate Dehydrogenase, domain 3"/>
    <property type="match status" value="1"/>
</dbReference>
<feature type="binding site" evidence="7">
    <location>
        <position position="446"/>
    </location>
    <ligand>
        <name>substrate</name>
        <note>ligand shared between dimeric partners</note>
    </ligand>
</feature>
<evidence type="ECO:0000256" key="5">
    <source>
        <dbReference type="PIRNR" id="PIRNR000109"/>
    </source>
</evidence>
<feature type="binding site" evidence="8">
    <location>
        <begin position="74"/>
        <end position="76"/>
    </location>
    <ligand>
        <name>NADP(+)</name>
        <dbReference type="ChEBI" id="CHEBI:58349"/>
    </ligand>
</feature>
<feature type="binding site" description="in other chain" evidence="7">
    <location>
        <position position="190"/>
    </location>
    <ligand>
        <name>substrate</name>
        <note>ligand shared between dimeric partners</note>
    </ligand>
</feature>
<dbReference type="InterPro" id="IPR006115">
    <property type="entry name" value="6PGDH_NADP-bd"/>
</dbReference>
<feature type="binding site" evidence="7">
    <location>
        <position position="452"/>
    </location>
    <ligand>
        <name>substrate</name>
        <note>ligand shared between dimeric partners</note>
    </ligand>
</feature>
<dbReference type="Gene3D" id="3.40.50.720">
    <property type="entry name" value="NAD(P)-binding Rossmann-like Domain"/>
    <property type="match status" value="1"/>
</dbReference>
<accession>A0A9Q4E480</accession>
<evidence type="ECO:0000313" key="11">
    <source>
        <dbReference type="EMBL" id="MCY8457237.1"/>
    </source>
</evidence>
<dbReference type="PANTHER" id="PTHR11811">
    <property type="entry name" value="6-PHOSPHOGLUCONATE DEHYDROGENASE"/>
    <property type="match status" value="1"/>
</dbReference>
<dbReference type="AlphaFoldDB" id="A0A9Q4E480"/>
<dbReference type="GO" id="GO:0019521">
    <property type="term" value="P:D-gluconate metabolic process"/>
    <property type="evidence" value="ECO:0007669"/>
    <property type="project" value="UniProtKB-KW"/>
</dbReference>
<feature type="binding site" evidence="8">
    <location>
        <begin position="10"/>
        <end position="15"/>
    </location>
    <ligand>
        <name>NADP(+)</name>
        <dbReference type="ChEBI" id="CHEBI:58349"/>
    </ligand>
</feature>
<comment type="caution">
    <text evidence="11">The sequence shown here is derived from an EMBL/GenBank/DDBJ whole genome shotgun (WGS) entry which is preliminary data.</text>
</comment>
<dbReference type="EMBL" id="JALAPQ010000011">
    <property type="protein sequence ID" value="MCY8457237.1"/>
    <property type="molecule type" value="Genomic_DNA"/>
</dbReference>
<gene>
    <name evidence="11" type="primary">gndA</name>
    <name evidence="11" type="ORF">MOC89_10005</name>
</gene>
<dbReference type="SUPFAM" id="SSF48179">
    <property type="entry name" value="6-phosphogluconate dehydrogenase C-terminal domain-like"/>
    <property type="match status" value="1"/>
</dbReference>
<dbReference type="FunFam" id="3.40.50.720:FF:000007">
    <property type="entry name" value="6-phosphogluconate dehydrogenase, decarboxylating"/>
    <property type="match status" value="1"/>
</dbReference>
<feature type="binding site" description="in other chain" evidence="7">
    <location>
        <position position="287"/>
    </location>
    <ligand>
        <name>substrate</name>
        <note>ligand shared between dimeric partners</note>
    </ligand>
</feature>
<comment type="similarity">
    <text evidence="1 5 9">Belongs to the 6-phosphogluconate dehydrogenase family.</text>
</comment>
<name>A0A9Q4E480_BACSC</name>
<sequence>MSKQQIGVIGLAVMGKNLALNIESRGFSVSVYNRSSSKTEEFLQEAKGKNVVGTYSIEEFVQSLETPRKILLMVKAGTATDATIQSLLPHLEKDDILIDGGNTYYKDTQRRNKELAESGIHFIGTGVSGGEEGALKGPSIMPGGQKEAHELVKPILEAISAKVDGEPCTTYIGPDGAGHYVKMVHNGIEYGDMQLISESYFILKQVLGLSADELHEVFAEWNKGELDSYLIEITADIFTKKDEETGKPLVDVILDKAGQKGTGKWTSQSALDLGVPLPIITESVFARFISAMKEERVKASGLLAGPDVKPVTENKEELIEAVRKALFMSKICSYAQGFAQMKAASEEYNWDLKYGEIAMIFRGGCIIRAAFLQKIKEAYDREPELDNLLLDSYFKNIVESYQGALRQVISLAVAQGVPVPSFSSALAYYDSYRTAVLPANLIQAQRDYFGAHTYERKDKEGIFHTEWMK</sequence>
<dbReference type="PRINTS" id="PR00076">
    <property type="entry name" value="6PGDHDRGNASE"/>
</dbReference>
<feature type="binding site" description="in other chain" evidence="7">
    <location>
        <position position="260"/>
    </location>
    <ligand>
        <name>substrate</name>
        <note>ligand shared between dimeric partners</note>
    </ligand>
</feature>
<evidence type="ECO:0000259" key="10">
    <source>
        <dbReference type="SMART" id="SM01350"/>
    </source>
</evidence>
<dbReference type="InterPro" id="IPR006184">
    <property type="entry name" value="6PGdom_BS"/>
</dbReference>
<dbReference type="InterPro" id="IPR006114">
    <property type="entry name" value="6PGDH_C"/>
</dbReference>
<feature type="domain" description="6-phosphogluconate dehydrogenase C-terminal" evidence="10">
    <location>
        <begin position="178"/>
        <end position="468"/>
    </location>
</feature>
<keyword evidence="5 9" id="KW-0570">Pentose shunt</keyword>
<dbReference type="InterPro" id="IPR008927">
    <property type="entry name" value="6-PGluconate_DH-like_C_sf"/>
</dbReference>
<keyword evidence="4 9" id="KW-0311">Gluconate utilization</keyword>
<proteinExistence type="inferred from homology"/>
<feature type="active site" description="Proton donor" evidence="6">
    <location>
        <position position="189"/>
    </location>
</feature>
<dbReference type="GO" id="GO:0004616">
    <property type="term" value="F:phosphogluconate dehydrogenase (decarboxylating) activity"/>
    <property type="evidence" value="ECO:0007669"/>
    <property type="project" value="UniProtKB-EC"/>
</dbReference>
<dbReference type="SMART" id="SM01350">
    <property type="entry name" value="6PGD"/>
    <property type="match status" value="1"/>
</dbReference>
<evidence type="ECO:0000256" key="3">
    <source>
        <dbReference type="ARBA" id="ARBA00023002"/>
    </source>
</evidence>
<evidence type="ECO:0000256" key="1">
    <source>
        <dbReference type="ARBA" id="ARBA00008419"/>
    </source>
</evidence>
<dbReference type="InterPro" id="IPR006183">
    <property type="entry name" value="Pgluconate_DH"/>
</dbReference>
<dbReference type="GO" id="GO:0050661">
    <property type="term" value="F:NADP binding"/>
    <property type="evidence" value="ECO:0007669"/>
    <property type="project" value="InterPro"/>
</dbReference>
<evidence type="ECO:0000256" key="2">
    <source>
        <dbReference type="ARBA" id="ARBA00011738"/>
    </source>
</evidence>
<dbReference type="Proteomes" id="UP001078573">
    <property type="component" value="Unassembled WGS sequence"/>
</dbReference>
<feature type="binding site" description="in other chain" evidence="7">
    <location>
        <begin position="185"/>
        <end position="186"/>
    </location>
    <ligand>
        <name>substrate</name>
        <note>ligand shared between dimeric partners</note>
    </ligand>
</feature>